<organism evidence="2 3">
    <name type="scientific">Cephalotus follicularis</name>
    <name type="common">Albany pitcher plant</name>
    <dbReference type="NCBI Taxonomy" id="3775"/>
    <lineage>
        <taxon>Eukaryota</taxon>
        <taxon>Viridiplantae</taxon>
        <taxon>Streptophyta</taxon>
        <taxon>Embryophyta</taxon>
        <taxon>Tracheophyta</taxon>
        <taxon>Spermatophyta</taxon>
        <taxon>Magnoliopsida</taxon>
        <taxon>eudicotyledons</taxon>
        <taxon>Gunneridae</taxon>
        <taxon>Pentapetalae</taxon>
        <taxon>rosids</taxon>
        <taxon>fabids</taxon>
        <taxon>Oxalidales</taxon>
        <taxon>Cephalotaceae</taxon>
        <taxon>Cephalotus</taxon>
    </lineage>
</organism>
<dbReference type="PANTHER" id="PTHR33116:SF76">
    <property type="entry name" value="DUF4283 DOMAIN-CONTAINING PROTEIN"/>
    <property type="match status" value="1"/>
</dbReference>
<dbReference type="EMBL" id="BDDD01000521">
    <property type="protein sequence ID" value="GAV67078.1"/>
    <property type="molecule type" value="Genomic_DNA"/>
</dbReference>
<reference evidence="3" key="1">
    <citation type="submission" date="2016-04" db="EMBL/GenBank/DDBJ databases">
        <title>Cephalotus genome sequencing.</title>
        <authorList>
            <person name="Fukushima K."/>
            <person name="Hasebe M."/>
            <person name="Fang X."/>
        </authorList>
    </citation>
    <scope>NUCLEOTIDE SEQUENCE [LARGE SCALE GENOMIC DNA]</scope>
    <source>
        <strain evidence="3">cv. St1</strain>
    </source>
</reference>
<accession>A0A1Q3BGM3</accession>
<keyword evidence="3" id="KW-1185">Reference proteome</keyword>
<dbReference type="Pfam" id="PF13966">
    <property type="entry name" value="zf-RVT"/>
    <property type="match status" value="1"/>
</dbReference>
<dbReference type="OrthoDB" id="1937542at2759"/>
<gene>
    <name evidence="2" type="ORF">CFOL_v3_10587</name>
</gene>
<evidence type="ECO:0000313" key="2">
    <source>
        <dbReference type="EMBL" id="GAV67078.1"/>
    </source>
</evidence>
<dbReference type="InParanoid" id="A0A1Q3BGM3"/>
<dbReference type="Proteomes" id="UP000187406">
    <property type="component" value="Unassembled WGS sequence"/>
</dbReference>
<comment type="caution">
    <text evidence="2">The sequence shown here is derived from an EMBL/GenBank/DDBJ whole genome shotgun (WGS) entry which is preliminary data.</text>
</comment>
<name>A0A1Q3BGM3_CEPFO</name>
<dbReference type="AlphaFoldDB" id="A0A1Q3BGM3"/>
<protein>
    <submittedName>
        <fullName evidence="2">Zf-RVT domain-containing protein</fullName>
    </submittedName>
</protein>
<evidence type="ECO:0000259" key="1">
    <source>
        <dbReference type="Pfam" id="PF13966"/>
    </source>
</evidence>
<feature type="domain" description="Reverse transcriptase zinc-binding" evidence="1">
    <location>
        <begin position="2"/>
        <end position="84"/>
    </location>
</feature>
<dbReference type="PANTHER" id="PTHR33116">
    <property type="entry name" value="REVERSE TRANSCRIPTASE ZINC-BINDING DOMAIN-CONTAINING PROTEIN-RELATED-RELATED"/>
    <property type="match status" value="1"/>
</dbReference>
<dbReference type="InterPro" id="IPR026960">
    <property type="entry name" value="RVT-Znf"/>
</dbReference>
<proteinExistence type="predicted"/>
<evidence type="ECO:0000313" key="3">
    <source>
        <dbReference type="Proteomes" id="UP000187406"/>
    </source>
</evidence>
<sequence length="191" mass="22879">MIREAWYAITPQSSTVEWWKIGWFPRSIPKHCFCIWLTFCEAHRTLNKMVRWGLVPINRCEFICGQGESIDHFFFECTFIARIWNHFLLLYRFRRRPSGWHVESEWCSQRLKGNDFKSWLTKLTLAAVIYHSWQERNNRLYNNFVRSFECLVSGIGDNVVDKCRGLTQVDDNPTNRELLSNWNLQPILLTL</sequence>